<dbReference type="Proteomes" id="UP000288227">
    <property type="component" value="Unassembled WGS sequence"/>
</dbReference>
<comment type="caution">
    <text evidence="2">The sequence shown here is derived from an EMBL/GenBank/DDBJ whole genome shotgun (WGS) entry which is preliminary data.</text>
</comment>
<feature type="signal peptide" evidence="1">
    <location>
        <begin position="1"/>
        <end position="21"/>
    </location>
</feature>
<gene>
    <name evidence="2" type="ORF">SanaruYs_32290</name>
</gene>
<sequence length="591" mass="68051">MTLVRFFLVSVLVSTSFLATAQKVKYKDIYVWLANKQYDEAEPFLKRYLKENDDNPNAVLYMGLIFEHKSLKNDILKEGSISVSNMDSASLFLDKAMILITEKELRKNDEYYETFKRRDLRTGEYGVKISDIQFFIEKRLQELRERKDKIKLVSFYFALTDSTYNRSQRHYQALQKKYSTRKSMLLRADNTTLQQLSHISSTFDSCLKAFDIFKTNVQALGKTNYNYQLTLNEIKDLTKDGNEKVDLLSDQVQLWNFKKFADESSRLIRDEITPLKDHLISADIDINKLREKLLKDTVSVRAEMEKLRGKLLHEKLSNYDDQPLPALLFNLKIAEINYRSDLASNLLTKDSANIPLKLRTAKEELASIKLLDSLAKALPSTLIDEKADDYENFITNTYNQTSVLKSYVRGLQEFAEREKALKDFEVKFRTKGINWLVVGEDSVSLELNPGLTRPYQPLVIMPEKYTAGLFFKDSIATEGYLYGITVSRKPDLAIKFPVDAGYRHSTLAQSKAFIINDAGEQIFFVIIYNENKVGDKLSVTVAKIYRSDGLAWSNHFKVDMIPASANFINGELIVTGLDDKKWVLDKNGKMK</sequence>
<evidence type="ECO:0000313" key="2">
    <source>
        <dbReference type="EMBL" id="GCC52988.1"/>
    </source>
</evidence>
<name>A0A401UDL6_9BACT</name>
<reference evidence="2 3" key="1">
    <citation type="submission" date="2018-11" db="EMBL/GenBank/DDBJ databases">
        <title>Chryseotalea sanarue gen. nov., sp., nov., a member of the family Cytophagaceae, isolated from a brackish lake in Hamamatsu Japan.</title>
        <authorList>
            <person name="Maejima Y."/>
            <person name="Iino T."/>
            <person name="Muraguchi Y."/>
            <person name="Fukuda K."/>
            <person name="Ohkuma M."/>
            <person name="Moriuchi R."/>
            <person name="Dohra H."/>
            <person name="Kimbara K."/>
            <person name="Shintani M."/>
        </authorList>
    </citation>
    <scope>NUCLEOTIDE SEQUENCE [LARGE SCALE GENOMIC DNA]</scope>
    <source>
        <strain evidence="2 3">Ys</strain>
    </source>
</reference>
<dbReference type="OrthoDB" id="980916at2"/>
<dbReference type="AlphaFoldDB" id="A0A401UDL6"/>
<keyword evidence="1" id="KW-0732">Signal</keyword>
<dbReference type="RefSeq" id="WP_127123637.1">
    <property type="nucleotide sequence ID" value="NZ_BHXQ01000006.1"/>
</dbReference>
<dbReference type="EMBL" id="BHXQ01000006">
    <property type="protein sequence ID" value="GCC52988.1"/>
    <property type="molecule type" value="Genomic_DNA"/>
</dbReference>
<feature type="chain" id="PRO_5019311921" description="Tetratricopeptide repeat protein" evidence="1">
    <location>
        <begin position="22"/>
        <end position="591"/>
    </location>
</feature>
<keyword evidence="3" id="KW-1185">Reference proteome</keyword>
<proteinExistence type="predicted"/>
<evidence type="ECO:0000256" key="1">
    <source>
        <dbReference type="SAM" id="SignalP"/>
    </source>
</evidence>
<organism evidence="2 3">
    <name type="scientific">Chryseotalea sanaruensis</name>
    <dbReference type="NCBI Taxonomy" id="2482724"/>
    <lineage>
        <taxon>Bacteria</taxon>
        <taxon>Pseudomonadati</taxon>
        <taxon>Bacteroidota</taxon>
        <taxon>Cytophagia</taxon>
        <taxon>Cytophagales</taxon>
        <taxon>Chryseotaleaceae</taxon>
        <taxon>Chryseotalea</taxon>
    </lineage>
</organism>
<evidence type="ECO:0000313" key="3">
    <source>
        <dbReference type="Proteomes" id="UP000288227"/>
    </source>
</evidence>
<evidence type="ECO:0008006" key="4">
    <source>
        <dbReference type="Google" id="ProtNLM"/>
    </source>
</evidence>
<accession>A0A401UDL6</accession>
<protein>
    <recommendedName>
        <fullName evidence="4">Tetratricopeptide repeat protein</fullName>
    </recommendedName>
</protein>